<dbReference type="Pfam" id="PF01478">
    <property type="entry name" value="Peptidase_A24"/>
    <property type="match status" value="1"/>
</dbReference>
<evidence type="ECO:0000313" key="5">
    <source>
        <dbReference type="Proteomes" id="UP000031366"/>
    </source>
</evidence>
<name>A0A0C1RCS7_9CLOT</name>
<dbReference type="EMBL" id="AYSO01000012">
    <property type="protein sequence ID" value="KIE48171.1"/>
    <property type="molecule type" value="Genomic_DNA"/>
</dbReference>
<evidence type="ECO:0000259" key="3">
    <source>
        <dbReference type="Pfam" id="PF01478"/>
    </source>
</evidence>
<feature type="transmembrane region" description="Helical" evidence="2">
    <location>
        <begin position="6"/>
        <end position="23"/>
    </location>
</feature>
<protein>
    <submittedName>
        <fullName evidence="4">Type IV leader peptidase family protein</fullName>
    </submittedName>
</protein>
<dbReference type="GO" id="GO:0004190">
    <property type="term" value="F:aspartic-type endopeptidase activity"/>
    <property type="evidence" value="ECO:0007669"/>
    <property type="project" value="InterPro"/>
</dbReference>
<keyword evidence="5" id="KW-1185">Reference proteome</keyword>
<dbReference type="RefSeq" id="WP_052267934.1">
    <property type="nucleotide sequence ID" value="NZ_AYSO01000012.1"/>
</dbReference>
<keyword evidence="2" id="KW-0472">Membrane</keyword>
<dbReference type="GO" id="GO:0005886">
    <property type="term" value="C:plasma membrane"/>
    <property type="evidence" value="ECO:0007669"/>
    <property type="project" value="TreeGrafter"/>
</dbReference>
<dbReference type="STRING" id="29341.RSJ17_11905"/>
<proteinExistence type="inferred from homology"/>
<dbReference type="PANTHER" id="PTHR30487">
    <property type="entry name" value="TYPE 4 PREPILIN-LIKE PROTEINS LEADER PEPTIDE-PROCESSING ENZYME"/>
    <property type="match status" value="1"/>
</dbReference>
<dbReference type="InterPro" id="IPR050882">
    <property type="entry name" value="Prepilin_peptidase/N-MTase"/>
</dbReference>
<sequence>MVLIYSFIFITGIFLGKFLNFCINEIIKNDEENKIKNCEYNFQNLLVELTTGTIFLLLYIKYGLCLQLIKLYTLSCFIIVIGVIDFNTKYVYDNTAYGAIILGSTFIIIEYINGYPIKDYIFGALLGGGIFLALILVTKSIYKKEVIGYGDLEVSIIIGVFLGATSSILIFALANILATIICIYMIAKGESRKRTIPYTPFITIATFIVILYKDIIIRLISGN</sequence>
<organism evidence="4 5">
    <name type="scientific">Clostridium argentinense CDC 2741</name>
    <dbReference type="NCBI Taxonomy" id="1418104"/>
    <lineage>
        <taxon>Bacteria</taxon>
        <taxon>Bacillati</taxon>
        <taxon>Bacillota</taxon>
        <taxon>Clostridia</taxon>
        <taxon>Eubacteriales</taxon>
        <taxon>Clostridiaceae</taxon>
        <taxon>Clostridium</taxon>
    </lineage>
</organism>
<evidence type="ECO:0000313" key="4">
    <source>
        <dbReference type="EMBL" id="KIE48171.1"/>
    </source>
</evidence>
<dbReference type="Gene3D" id="1.20.120.1220">
    <property type="match status" value="1"/>
</dbReference>
<comment type="caution">
    <text evidence="4">The sequence shown here is derived from an EMBL/GenBank/DDBJ whole genome shotgun (WGS) entry which is preliminary data.</text>
</comment>
<feature type="transmembrane region" description="Helical" evidence="2">
    <location>
        <begin position="198"/>
        <end position="220"/>
    </location>
</feature>
<feature type="transmembrane region" description="Helical" evidence="2">
    <location>
        <begin position="120"/>
        <end position="142"/>
    </location>
</feature>
<feature type="transmembrane region" description="Helical" evidence="2">
    <location>
        <begin position="154"/>
        <end position="186"/>
    </location>
</feature>
<reference evidence="4 5" key="1">
    <citation type="journal article" date="2015" name="Infect. Genet. Evol.">
        <title>Genomic sequences of six botulinum neurotoxin-producing strains representing three clostridial species illustrate the mobility and diversity of botulinum neurotoxin genes.</title>
        <authorList>
            <person name="Smith T.J."/>
            <person name="Hill K.K."/>
            <person name="Xie G."/>
            <person name="Foley B.T."/>
            <person name="Williamson C.H."/>
            <person name="Foster J.T."/>
            <person name="Johnson S.L."/>
            <person name="Chertkov O."/>
            <person name="Teshima H."/>
            <person name="Gibbons H.S."/>
            <person name="Johnsky L.A."/>
            <person name="Karavis M.A."/>
            <person name="Smith L.A."/>
        </authorList>
    </citation>
    <scope>NUCLEOTIDE SEQUENCE [LARGE SCALE GENOMIC DNA]</scope>
    <source>
        <strain evidence="4 5">CDC 2741</strain>
    </source>
</reference>
<dbReference type="OrthoDB" id="9789291at2"/>
<dbReference type="AlphaFoldDB" id="A0A0C1RCS7"/>
<feature type="transmembrane region" description="Helical" evidence="2">
    <location>
        <begin position="68"/>
        <end position="84"/>
    </location>
</feature>
<feature type="domain" description="Prepilin type IV endopeptidase peptidase" evidence="3">
    <location>
        <begin position="74"/>
        <end position="183"/>
    </location>
</feature>
<evidence type="ECO:0000256" key="2">
    <source>
        <dbReference type="SAM" id="Phobius"/>
    </source>
</evidence>
<gene>
    <name evidence="4" type="ORF">U732_3844</name>
</gene>
<feature type="transmembrane region" description="Helical" evidence="2">
    <location>
        <begin position="96"/>
        <end position="114"/>
    </location>
</feature>
<comment type="similarity">
    <text evidence="1">Belongs to the peptidase A24 family.</text>
</comment>
<keyword evidence="2" id="KW-1133">Transmembrane helix</keyword>
<dbReference type="GO" id="GO:0006465">
    <property type="term" value="P:signal peptide processing"/>
    <property type="evidence" value="ECO:0007669"/>
    <property type="project" value="TreeGrafter"/>
</dbReference>
<dbReference type="InterPro" id="IPR000045">
    <property type="entry name" value="Prepilin_IV_endopep_pep"/>
</dbReference>
<evidence type="ECO:0000256" key="1">
    <source>
        <dbReference type="ARBA" id="ARBA00005801"/>
    </source>
</evidence>
<accession>A0A0C1RCS7</accession>
<dbReference type="PANTHER" id="PTHR30487:SF0">
    <property type="entry name" value="PREPILIN LEADER PEPTIDASE_N-METHYLTRANSFERASE-RELATED"/>
    <property type="match status" value="1"/>
</dbReference>
<keyword evidence="2" id="KW-0812">Transmembrane</keyword>
<dbReference type="Proteomes" id="UP000031366">
    <property type="component" value="Unassembled WGS sequence"/>
</dbReference>